<dbReference type="EMBL" id="LT634361">
    <property type="protein sequence ID" value="SFZ82449.1"/>
    <property type="molecule type" value="Genomic_DNA"/>
</dbReference>
<dbReference type="InterPro" id="IPR043834">
    <property type="entry name" value="REC"/>
</dbReference>
<dbReference type="RefSeq" id="WP_100211192.1">
    <property type="nucleotide sequence ID" value="NZ_CP138495.1"/>
</dbReference>
<evidence type="ECO:0000313" key="3">
    <source>
        <dbReference type="Proteomes" id="UP000231564"/>
    </source>
</evidence>
<name>A0A2H1E9G3_9FLAO</name>
<proteinExistence type="predicted"/>
<organism evidence="2 3">
    <name type="scientific">Tenacibaculum maritimum NCIMB 2154</name>
    <dbReference type="NCBI Taxonomy" id="1349785"/>
    <lineage>
        <taxon>Bacteria</taxon>
        <taxon>Pseudomonadati</taxon>
        <taxon>Bacteroidota</taxon>
        <taxon>Flavobacteriia</taxon>
        <taxon>Flavobacteriales</taxon>
        <taxon>Flavobacteriaceae</taxon>
        <taxon>Tenacibaculum</taxon>
    </lineage>
</organism>
<feature type="domain" description="Response receiver" evidence="1">
    <location>
        <begin position="14"/>
        <end position="170"/>
    </location>
</feature>
<evidence type="ECO:0000313" key="2">
    <source>
        <dbReference type="EMBL" id="SFZ82449.1"/>
    </source>
</evidence>
<dbReference type="GeneID" id="47723108"/>
<dbReference type="Proteomes" id="UP000231564">
    <property type="component" value="Chromosome MARIT"/>
</dbReference>
<evidence type="ECO:0000259" key="1">
    <source>
        <dbReference type="Pfam" id="PF19192"/>
    </source>
</evidence>
<protein>
    <recommendedName>
        <fullName evidence="1">Response receiver domain-containing protein</fullName>
    </recommendedName>
</protein>
<sequence length="517" mass="60025">MTLNQKTKEIILDSIKSAIFIDEKALEPYKAKPKDPYPEVDLSINLLKKFKEKGISLAVHKFTPNDLQNEERLKYFFKRRDLVLLDWRLEGNDGEEHSLNLLSKIVKEKHIHFCSIFTSELNMNEIIDNVSTYFSGYNLGYYQNIIDELDIYRDDNLATFNQISFNDEKANARLYGNFYKIDNNLPQLIKDCTGLLNFGEALIQVSYAFSNLHKSLEANPKLSHINRTNFSLNINNTIITIIPKSENSAIKILNRLVDQVRKSENNLSQLLGLDMQNSFTNNASFIDENLLNTSIDTLMYHRKQLKIHNLDLEFNNFIKSILLEHSKLKLEDSDLKILEEEFLNKISKQNYKVSNSEIAVLNAFYNGTVLKEKKLLNFGDIFKGENTTYYLCITALCDCILHNGESNIDFNYYFVKGNSIPLEEGIKKGDGGFISYIDSKTCILWGQEYVKPKQYFVENPLLVDNKIRIEFRNKQKVLVQEDIEYVFTLKQNYAQRITNHSFNHPIRVGVDFVKVNK</sequence>
<dbReference type="KEGG" id="tmar:MARIT_1594"/>
<reference evidence="2 3" key="1">
    <citation type="submission" date="2016-11" db="EMBL/GenBank/DDBJ databases">
        <authorList>
            <person name="Jaros S."/>
            <person name="Januszkiewicz K."/>
            <person name="Wedrychowicz H."/>
        </authorList>
    </citation>
    <scope>NUCLEOTIDE SEQUENCE [LARGE SCALE GENOMIC DNA]</scope>
    <source>
        <strain evidence="2">NCIMB 2154T</strain>
    </source>
</reference>
<gene>
    <name evidence="2" type="ORF">MARIT_1594</name>
</gene>
<dbReference type="OrthoDB" id="1100503at2"/>
<keyword evidence="3" id="KW-1185">Reference proteome</keyword>
<dbReference type="AlphaFoldDB" id="A0A2H1E9G3"/>
<accession>A0A2H1E9G3</accession>
<dbReference type="Pfam" id="PF19192">
    <property type="entry name" value="Response_reg_2"/>
    <property type="match status" value="1"/>
</dbReference>